<feature type="domain" description="HTH cro/C1-type" evidence="1">
    <location>
        <begin position="5"/>
        <end position="65"/>
    </location>
</feature>
<gene>
    <name evidence="2" type="ORF">VTHSUH11_00085</name>
</gene>
<reference evidence="2 3" key="1">
    <citation type="submission" date="2018-01" db="EMBL/GenBank/DDBJ databases">
        <title>Draft genome sequences of clinical isolates and type strains of oral Veillonella including Veillonella infantum sp., nov.</title>
        <authorList>
            <person name="Mashima I."/>
            <person name="Liao Y.-C."/>
            <person name="Sabharwal A."/>
            <person name="Haase E.M."/>
            <person name="Nakazawa F."/>
            <person name="Scannapieco F.A."/>
        </authorList>
    </citation>
    <scope>NUCLEOTIDE SEQUENCE [LARGE SCALE GENOMIC DNA]</scope>
    <source>
        <strain evidence="2 3">Y6</strain>
    </source>
</reference>
<organism evidence="2 3">
    <name type="scientific">Veillonella tobetsuensis</name>
    <dbReference type="NCBI Taxonomy" id="1110546"/>
    <lineage>
        <taxon>Bacteria</taxon>
        <taxon>Bacillati</taxon>
        <taxon>Bacillota</taxon>
        <taxon>Negativicutes</taxon>
        <taxon>Veillonellales</taxon>
        <taxon>Veillonellaceae</taxon>
        <taxon>Veillonella</taxon>
    </lineage>
</organism>
<protein>
    <recommendedName>
        <fullName evidence="1">HTH cro/C1-type domain-containing protein</fullName>
    </recommendedName>
</protein>
<dbReference type="Gene3D" id="1.10.260.40">
    <property type="entry name" value="lambda repressor-like DNA-binding domains"/>
    <property type="match status" value="1"/>
</dbReference>
<dbReference type="Proteomes" id="UP000238877">
    <property type="component" value="Unassembled WGS sequence"/>
</dbReference>
<dbReference type="EMBL" id="PPDF01000001">
    <property type="protein sequence ID" value="PQL26049.1"/>
    <property type="molecule type" value="Genomic_DNA"/>
</dbReference>
<sequence length="204" mass="22973">MIKSNLNVKLAENNLKISKVYNDTGISRSTLTTLATGDPKGIQLETINTLCRYLDITPGELFIYAPIDITVSITDIEILKEDYSSSLNIENQLPIVNKSRLNGTMYLNIETKNKKYSLESTLTMSTTKNYLNIDVTPLESDDNYAFFVFDYGELPRELEIQLATTIGTKVKELLDNTPVNELGLLNMGNDIYPIFEKPSVIFNL</sequence>
<dbReference type="SUPFAM" id="SSF47413">
    <property type="entry name" value="lambda repressor-like DNA-binding domains"/>
    <property type="match status" value="1"/>
</dbReference>
<dbReference type="InterPro" id="IPR010982">
    <property type="entry name" value="Lambda_DNA-bd_dom_sf"/>
</dbReference>
<dbReference type="InterPro" id="IPR001387">
    <property type="entry name" value="Cro/C1-type_HTH"/>
</dbReference>
<dbReference type="AlphaFoldDB" id="A0A2S7ZS11"/>
<comment type="caution">
    <text evidence="2">The sequence shown here is derived from an EMBL/GenBank/DDBJ whole genome shotgun (WGS) entry which is preliminary data.</text>
</comment>
<dbReference type="CDD" id="cd00093">
    <property type="entry name" value="HTH_XRE"/>
    <property type="match status" value="1"/>
</dbReference>
<evidence type="ECO:0000313" key="2">
    <source>
        <dbReference type="EMBL" id="PQL26049.1"/>
    </source>
</evidence>
<dbReference type="GO" id="GO:0003677">
    <property type="term" value="F:DNA binding"/>
    <property type="evidence" value="ECO:0007669"/>
    <property type="project" value="InterPro"/>
</dbReference>
<evidence type="ECO:0000259" key="1">
    <source>
        <dbReference type="Pfam" id="PF13443"/>
    </source>
</evidence>
<proteinExistence type="predicted"/>
<accession>A0A2S7ZS11</accession>
<dbReference type="Pfam" id="PF13443">
    <property type="entry name" value="HTH_26"/>
    <property type="match status" value="1"/>
</dbReference>
<name>A0A2S7ZS11_9FIRM</name>
<evidence type="ECO:0000313" key="3">
    <source>
        <dbReference type="Proteomes" id="UP000238877"/>
    </source>
</evidence>
<dbReference type="RefSeq" id="WP_105092199.1">
    <property type="nucleotide sequence ID" value="NZ_PPDF01000001.1"/>
</dbReference>